<evidence type="ECO:0000256" key="7">
    <source>
        <dbReference type="ARBA" id="ARBA00016549"/>
    </source>
</evidence>
<sequence length="232" mass="24449">MSQNPYSAPTSTAGMRCAQAQQLGCADLVDALGRRHRHRAHILGLKSPTPGRILFGPAATIAYFPSCAARSGVTVSNFRSLFREAVGDEPGGKVLVLGANGYPDVSVGGGTKLGRVHHYGLAGVLTDGRLRDFAELRSYDFAAYCAGEAVEAGGALITPRHSNVPVVLHGVGIMPGDYVFADGSGAVVIPGTEIDEILCGAVEVKREDAEFRKQIAQERDTAGDSTRGRLER</sequence>
<dbReference type="Pfam" id="PF03737">
    <property type="entry name" value="RraA-like"/>
    <property type="match status" value="1"/>
</dbReference>
<dbReference type="EC" id="4.1.3.17" evidence="5"/>
<dbReference type="Gene3D" id="3.50.30.40">
    <property type="entry name" value="Ribonuclease E inhibitor RraA/RraA-like"/>
    <property type="match status" value="1"/>
</dbReference>
<gene>
    <name evidence="13" type="ORF">O4220_21275</name>
</gene>
<keyword evidence="14" id="KW-1185">Reference proteome</keyword>
<comment type="similarity">
    <text evidence="3">Belongs to the class II aldolase/RraA-like family.</text>
</comment>
<evidence type="ECO:0000256" key="3">
    <source>
        <dbReference type="ARBA" id="ARBA00008621"/>
    </source>
</evidence>
<evidence type="ECO:0000256" key="4">
    <source>
        <dbReference type="ARBA" id="ARBA00011233"/>
    </source>
</evidence>
<dbReference type="PANTHER" id="PTHR33254">
    <property type="entry name" value="4-HYDROXY-4-METHYL-2-OXOGLUTARATE ALDOLASE 3-RELATED"/>
    <property type="match status" value="1"/>
</dbReference>
<evidence type="ECO:0000256" key="5">
    <source>
        <dbReference type="ARBA" id="ARBA00012213"/>
    </source>
</evidence>
<evidence type="ECO:0000313" key="13">
    <source>
        <dbReference type="EMBL" id="MCZ4521051.1"/>
    </source>
</evidence>
<dbReference type="RefSeq" id="WP_269607470.1">
    <property type="nucleotide sequence ID" value="NZ_JAPWIJ010000009.1"/>
</dbReference>
<dbReference type="PANTHER" id="PTHR33254:SF4">
    <property type="entry name" value="4-HYDROXY-4-METHYL-2-OXOGLUTARATE ALDOLASE 3-RELATED"/>
    <property type="match status" value="1"/>
</dbReference>
<dbReference type="InterPro" id="IPR036704">
    <property type="entry name" value="RraA/RraA-like_sf"/>
</dbReference>
<evidence type="ECO:0000256" key="2">
    <source>
        <dbReference type="ARBA" id="ARBA00001968"/>
    </source>
</evidence>
<evidence type="ECO:0000256" key="8">
    <source>
        <dbReference type="ARBA" id="ARBA00025046"/>
    </source>
</evidence>
<evidence type="ECO:0000313" key="14">
    <source>
        <dbReference type="Proteomes" id="UP001081071"/>
    </source>
</evidence>
<comment type="subunit">
    <text evidence="4">Homotrimer.</text>
</comment>
<protein>
    <recommendedName>
        <fullName evidence="7">Putative 4-hydroxy-4-methyl-2-oxoglutarate aldolase</fullName>
        <ecNumber evidence="6">4.1.1.112</ecNumber>
        <ecNumber evidence="5">4.1.3.17</ecNumber>
    </recommendedName>
    <alternativeName>
        <fullName evidence="11">Oxaloacetate decarboxylase</fullName>
    </alternativeName>
    <alternativeName>
        <fullName evidence="9">Regulator of ribonuclease activity homolog</fullName>
    </alternativeName>
    <alternativeName>
        <fullName evidence="10">RraA-like protein</fullName>
    </alternativeName>
</protein>
<comment type="catalytic activity">
    <reaction evidence="1">
        <text>4-hydroxy-4-methyl-2-oxoglutarate = 2 pyruvate</text>
        <dbReference type="Rhea" id="RHEA:22748"/>
        <dbReference type="ChEBI" id="CHEBI:15361"/>
        <dbReference type="ChEBI" id="CHEBI:58276"/>
        <dbReference type="EC" id="4.1.3.17"/>
    </reaction>
</comment>
<dbReference type="InterPro" id="IPR005493">
    <property type="entry name" value="RraA/RraA-like"/>
</dbReference>
<evidence type="ECO:0000256" key="12">
    <source>
        <dbReference type="ARBA" id="ARBA00047973"/>
    </source>
</evidence>
<dbReference type="SUPFAM" id="SSF89562">
    <property type="entry name" value="RraA-like"/>
    <property type="match status" value="1"/>
</dbReference>
<comment type="function">
    <text evidence="8">Catalyzes the aldol cleavage of 4-hydroxy-4-methyl-2-oxoglutarate (HMG) into 2 molecules of pyruvate. Also contains a secondary oxaloacetate (OAA) decarboxylase activity due to the common pyruvate enolate transition state formed following C-C bond cleavage in the retro-aldol and decarboxylation reactions.</text>
</comment>
<comment type="catalytic activity">
    <reaction evidence="12">
        <text>oxaloacetate + H(+) = pyruvate + CO2</text>
        <dbReference type="Rhea" id="RHEA:15641"/>
        <dbReference type="ChEBI" id="CHEBI:15361"/>
        <dbReference type="ChEBI" id="CHEBI:15378"/>
        <dbReference type="ChEBI" id="CHEBI:16452"/>
        <dbReference type="ChEBI" id="CHEBI:16526"/>
        <dbReference type="EC" id="4.1.1.112"/>
    </reaction>
</comment>
<dbReference type="EMBL" id="JAPWIJ010000009">
    <property type="protein sequence ID" value="MCZ4521051.1"/>
    <property type="molecule type" value="Genomic_DNA"/>
</dbReference>
<evidence type="ECO:0000256" key="10">
    <source>
        <dbReference type="ARBA" id="ARBA00030169"/>
    </source>
</evidence>
<reference evidence="13" key="1">
    <citation type="submission" date="2022-12" db="EMBL/GenBank/DDBJ databases">
        <authorList>
            <person name="Krivoruchko A.V."/>
            <person name="Elkin A."/>
        </authorList>
    </citation>
    <scope>NUCLEOTIDE SEQUENCE</scope>
    <source>
        <strain evidence="13">IEGM 1391</strain>
    </source>
</reference>
<dbReference type="CDD" id="cd16841">
    <property type="entry name" value="RraA_family"/>
    <property type="match status" value="1"/>
</dbReference>
<dbReference type="Proteomes" id="UP001081071">
    <property type="component" value="Unassembled WGS sequence"/>
</dbReference>
<organism evidence="13 14">
    <name type="scientific">Rhodococcus ruber</name>
    <dbReference type="NCBI Taxonomy" id="1830"/>
    <lineage>
        <taxon>Bacteria</taxon>
        <taxon>Bacillati</taxon>
        <taxon>Actinomycetota</taxon>
        <taxon>Actinomycetes</taxon>
        <taxon>Mycobacteriales</taxon>
        <taxon>Nocardiaceae</taxon>
        <taxon>Rhodococcus</taxon>
    </lineage>
</organism>
<evidence type="ECO:0000256" key="1">
    <source>
        <dbReference type="ARBA" id="ARBA00001342"/>
    </source>
</evidence>
<evidence type="ECO:0000256" key="6">
    <source>
        <dbReference type="ARBA" id="ARBA00012947"/>
    </source>
</evidence>
<evidence type="ECO:0000256" key="11">
    <source>
        <dbReference type="ARBA" id="ARBA00032305"/>
    </source>
</evidence>
<dbReference type="EC" id="4.1.1.112" evidence="6"/>
<evidence type="ECO:0000256" key="9">
    <source>
        <dbReference type="ARBA" id="ARBA00029596"/>
    </source>
</evidence>
<accession>A0ABT4MJ80</accession>
<name>A0ABT4MJ80_9NOCA</name>
<comment type="caution">
    <text evidence="13">The sequence shown here is derived from an EMBL/GenBank/DDBJ whole genome shotgun (WGS) entry which is preliminary data.</text>
</comment>
<proteinExistence type="inferred from homology"/>
<comment type="cofactor">
    <cofactor evidence="2">
        <name>a divalent metal cation</name>
        <dbReference type="ChEBI" id="CHEBI:60240"/>
    </cofactor>
</comment>